<keyword evidence="1" id="KW-0413">Isomerase</keyword>
<dbReference type="SUPFAM" id="SSF51182">
    <property type="entry name" value="RmlC-like cupins"/>
    <property type="match status" value="1"/>
</dbReference>
<dbReference type="InterPro" id="IPR021120">
    <property type="entry name" value="KduI/IolB_isomerase"/>
</dbReference>
<dbReference type="Gene3D" id="2.60.120.10">
    <property type="entry name" value="Jelly Rolls"/>
    <property type="match status" value="2"/>
</dbReference>
<proteinExistence type="predicted"/>
<evidence type="ECO:0000256" key="1">
    <source>
        <dbReference type="ARBA" id="ARBA00023235"/>
    </source>
</evidence>
<name>A0A077NLF2_XENBV</name>
<reference evidence="2" key="1">
    <citation type="submission" date="2013-07" db="EMBL/GenBank/DDBJ databases">
        <title>Sub-species coevolution in mutualistic symbiosis.</title>
        <authorList>
            <person name="Murfin K."/>
            <person name="Klassen J."/>
            <person name="Lee M."/>
            <person name="Forst S."/>
            <person name="Stock P."/>
            <person name="Goodrich-Blair H."/>
        </authorList>
    </citation>
    <scope>NUCLEOTIDE SEQUENCE [LARGE SCALE GENOMIC DNA]</scope>
    <source>
        <strain evidence="2">Puntauvense</strain>
    </source>
</reference>
<dbReference type="Pfam" id="PF04962">
    <property type="entry name" value="KduI"/>
    <property type="match status" value="1"/>
</dbReference>
<organism evidence="2">
    <name type="scientific">Xenorhabdus bovienii str. puntauvense</name>
    <dbReference type="NCBI Taxonomy" id="1398201"/>
    <lineage>
        <taxon>Bacteria</taxon>
        <taxon>Pseudomonadati</taxon>
        <taxon>Pseudomonadota</taxon>
        <taxon>Gammaproteobacteria</taxon>
        <taxon>Enterobacterales</taxon>
        <taxon>Morganellaceae</taxon>
        <taxon>Xenorhabdus</taxon>
    </lineage>
</organism>
<evidence type="ECO:0000313" key="2">
    <source>
        <dbReference type="EMBL" id="CDG99343.1"/>
    </source>
</evidence>
<dbReference type="InterPro" id="IPR014710">
    <property type="entry name" value="RmlC-like_jellyroll"/>
</dbReference>
<dbReference type="GO" id="GO:0019310">
    <property type="term" value="P:inositol catabolic process"/>
    <property type="evidence" value="ECO:0007669"/>
    <property type="project" value="InterPro"/>
</dbReference>
<dbReference type="RefSeq" id="WP_038214380.1">
    <property type="nucleotide sequence ID" value="NZ_CAWLWN010000086.1"/>
</dbReference>
<dbReference type="AlphaFoldDB" id="A0A077NLF2"/>
<accession>A0A077NLF2</accession>
<dbReference type="PIRSF" id="PIRSF036628">
    <property type="entry name" value="IolB"/>
    <property type="match status" value="1"/>
</dbReference>
<dbReference type="GO" id="GO:0008880">
    <property type="term" value="F:glucuronate isomerase activity"/>
    <property type="evidence" value="ECO:0007669"/>
    <property type="project" value="InterPro"/>
</dbReference>
<sequence>MSKLLSKYHAPDQDKRTQHITPETANWGYVHFAVYELNAGESITLPASEKETCLVLVAGKATVITPLQRFDQIGERMNPFERKRPYAVYVTPNESIEIIAQTNLELAVCQAKGRGNYPTRLIAPKDINAEQRGNENNRRYVHNILPDDKSADSLLVVEVYTDEGCTSSYPSHKHDTDNEPQETYLEETYYHRLNPSQGFCLQRVYTDDRSLDETMAVYNKDVVMVPKGYHPVATIAGYDSYYLNVMAGPSRKWLFTWEKDHQWVNGAEYAEKHTRR</sequence>
<dbReference type="InterPro" id="IPR024203">
    <property type="entry name" value="Deoxy-glucuronate_isom_IolB"/>
</dbReference>
<dbReference type="Proteomes" id="UP000028511">
    <property type="component" value="Unassembled WGS sequence"/>
</dbReference>
<gene>
    <name evidence="2" type="ORF">XBP1_930058</name>
</gene>
<dbReference type="EMBL" id="CBSW010000302">
    <property type="protein sequence ID" value="CDG99343.1"/>
    <property type="molecule type" value="Genomic_DNA"/>
</dbReference>
<protein>
    <submittedName>
        <fullName evidence="2">Protein iolB</fullName>
    </submittedName>
</protein>
<dbReference type="NCBIfam" id="TIGR04378">
    <property type="entry name" value="myo_inos_iolB"/>
    <property type="match status" value="1"/>
</dbReference>
<dbReference type="InterPro" id="IPR011051">
    <property type="entry name" value="RmlC_Cupin_sf"/>
</dbReference>
<dbReference type="PANTHER" id="PTHR39193:SF1">
    <property type="entry name" value="5-DEOXY-GLUCURONATE ISOMERASE"/>
    <property type="match status" value="1"/>
</dbReference>
<dbReference type="PANTHER" id="PTHR39193">
    <property type="entry name" value="5-DEOXY-GLUCURONATE ISOMERASE"/>
    <property type="match status" value="1"/>
</dbReference>
<dbReference type="HOGENOM" id="CLU_066438_1_0_6"/>
<comment type="caution">
    <text evidence="2">The sequence shown here is derived from an EMBL/GenBank/DDBJ whole genome shotgun (WGS) entry which is preliminary data.</text>
</comment>